<feature type="domain" description="Thioesterase" evidence="2">
    <location>
        <begin position="58"/>
        <end position="132"/>
    </location>
</feature>
<dbReference type="SUPFAM" id="SSF54637">
    <property type="entry name" value="Thioesterase/thiol ester dehydrase-isomerase"/>
    <property type="match status" value="1"/>
</dbReference>
<sequence>MTDQRAPWQSPIDGTPDEWLAWANALPMSRDLNMVCTGIDRGRATYSVASSPLTPNPNGSINGGVVAAIADQAMGAVTMTVISPGQVVATASFHAQFQRPAMPPLTVRAHATKTGRTLVFVDVVVEDADGRLTNTAQGTMMAVPLGGYLRERTADAENDGAPS</sequence>
<gene>
    <name evidence="3" type="ORF">DSM112329_04253</name>
</gene>
<dbReference type="Gene3D" id="3.10.129.10">
    <property type="entry name" value="Hotdog Thioesterase"/>
    <property type="match status" value="1"/>
</dbReference>
<organism evidence="3">
    <name type="scientific">Paraconexibacter sp. AEG42_29</name>
    <dbReference type="NCBI Taxonomy" id="2997339"/>
    <lineage>
        <taxon>Bacteria</taxon>
        <taxon>Bacillati</taxon>
        <taxon>Actinomycetota</taxon>
        <taxon>Thermoleophilia</taxon>
        <taxon>Solirubrobacterales</taxon>
        <taxon>Paraconexibacteraceae</taxon>
        <taxon>Paraconexibacter</taxon>
    </lineage>
</organism>
<accession>A0AAU7B162</accession>
<proteinExistence type="predicted"/>
<protein>
    <recommendedName>
        <fullName evidence="2">Thioesterase domain-containing protein</fullName>
    </recommendedName>
</protein>
<dbReference type="KEGG" id="parq:DSM112329_04253"/>
<reference evidence="3" key="1">
    <citation type="submission" date="2022-12" db="EMBL/GenBank/DDBJ databases">
        <title>Paraconexibacter alkalitolerans sp. nov. and Baekduia alba sp. nov., isolated from soil and emended description of the genera Paraconexibacter (Chun et al., 2020) and Baekduia (An et al., 2020).</title>
        <authorList>
            <person name="Vieira S."/>
            <person name="Huber K.J."/>
            <person name="Geppert A."/>
            <person name="Wolf J."/>
            <person name="Neumann-Schaal M."/>
            <person name="Muesken M."/>
            <person name="Overmann J."/>
        </authorList>
    </citation>
    <scope>NUCLEOTIDE SEQUENCE</scope>
    <source>
        <strain evidence="3">AEG42_29</strain>
    </source>
</reference>
<dbReference type="CDD" id="cd03443">
    <property type="entry name" value="PaaI_thioesterase"/>
    <property type="match status" value="1"/>
</dbReference>
<dbReference type="AlphaFoldDB" id="A0AAU7B162"/>
<dbReference type="InterPro" id="IPR029069">
    <property type="entry name" value="HotDog_dom_sf"/>
</dbReference>
<keyword evidence="1" id="KW-0378">Hydrolase</keyword>
<evidence type="ECO:0000259" key="2">
    <source>
        <dbReference type="Pfam" id="PF03061"/>
    </source>
</evidence>
<dbReference type="NCBIfam" id="TIGR00369">
    <property type="entry name" value="unchar_dom_1"/>
    <property type="match status" value="1"/>
</dbReference>
<dbReference type="PANTHER" id="PTHR43240">
    <property type="entry name" value="1,4-DIHYDROXY-2-NAPHTHOYL-COA THIOESTERASE 1"/>
    <property type="match status" value="1"/>
</dbReference>
<evidence type="ECO:0000256" key="1">
    <source>
        <dbReference type="ARBA" id="ARBA00022801"/>
    </source>
</evidence>
<name>A0AAU7B162_9ACTN</name>
<evidence type="ECO:0000313" key="3">
    <source>
        <dbReference type="EMBL" id="XAY07372.1"/>
    </source>
</evidence>
<dbReference type="RefSeq" id="WP_354698567.1">
    <property type="nucleotide sequence ID" value="NZ_CP114014.1"/>
</dbReference>
<dbReference type="InterPro" id="IPR006683">
    <property type="entry name" value="Thioestr_dom"/>
</dbReference>
<dbReference type="Pfam" id="PF03061">
    <property type="entry name" value="4HBT"/>
    <property type="match status" value="1"/>
</dbReference>
<dbReference type="GO" id="GO:0016289">
    <property type="term" value="F:acyl-CoA hydrolase activity"/>
    <property type="evidence" value="ECO:0007669"/>
    <property type="project" value="UniProtKB-ARBA"/>
</dbReference>
<dbReference type="InterPro" id="IPR003736">
    <property type="entry name" value="PAAI_dom"/>
</dbReference>
<dbReference type="EMBL" id="CP114014">
    <property type="protein sequence ID" value="XAY07372.1"/>
    <property type="molecule type" value="Genomic_DNA"/>
</dbReference>